<accession>N1Q7Q1</accession>
<evidence type="ECO:0000313" key="2">
    <source>
        <dbReference type="Proteomes" id="UP000016932"/>
    </source>
</evidence>
<evidence type="ECO:0000313" key="1">
    <source>
        <dbReference type="EMBL" id="EME88764.1"/>
    </source>
</evidence>
<dbReference type="VEuPathDB" id="FungiDB:MYCFIDRAFT_170344"/>
<gene>
    <name evidence="1" type="ORF">MYCFIDRAFT_170344</name>
</gene>
<proteinExistence type="predicted"/>
<dbReference type="AlphaFoldDB" id="N1Q7Q1"/>
<name>N1Q7Q1_PSEFD</name>
<dbReference type="KEGG" id="pfj:MYCFIDRAFT_170344"/>
<dbReference type="RefSeq" id="XP_007921667.1">
    <property type="nucleotide sequence ID" value="XM_007923476.1"/>
</dbReference>
<reference evidence="1 2" key="1">
    <citation type="journal article" date="2012" name="PLoS Pathog.">
        <title>Diverse lifestyles and strategies of plant pathogenesis encoded in the genomes of eighteen Dothideomycetes fungi.</title>
        <authorList>
            <person name="Ohm R.A."/>
            <person name="Feau N."/>
            <person name="Henrissat B."/>
            <person name="Schoch C.L."/>
            <person name="Horwitz B.A."/>
            <person name="Barry K.W."/>
            <person name="Condon B.J."/>
            <person name="Copeland A.C."/>
            <person name="Dhillon B."/>
            <person name="Glaser F."/>
            <person name="Hesse C.N."/>
            <person name="Kosti I."/>
            <person name="LaButti K."/>
            <person name="Lindquist E.A."/>
            <person name="Lucas S."/>
            <person name="Salamov A.A."/>
            <person name="Bradshaw R.E."/>
            <person name="Ciuffetti L."/>
            <person name="Hamelin R.C."/>
            <person name="Kema G.H.J."/>
            <person name="Lawrence C."/>
            <person name="Scott J.A."/>
            <person name="Spatafora J.W."/>
            <person name="Turgeon B.G."/>
            <person name="de Wit P.J.G.M."/>
            <person name="Zhong S."/>
            <person name="Goodwin S.B."/>
            <person name="Grigoriev I.V."/>
        </authorList>
    </citation>
    <scope>NUCLEOTIDE SEQUENCE [LARGE SCALE GENOMIC DNA]</scope>
    <source>
        <strain evidence="1 2">CIRAD86</strain>
    </source>
</reference>
<dbReference type="GeneID" id="19332479"/>
<dbReference type="EMBL" id="KB446555">
    <property type="protein sequence ID" value="EME88764.1"/>
    <property type="molecule type" value="Genomic_DNA"/>
</dbReference>
<sequence>MFDVFLNRLSGARAYDYALSVIIRALPMPSMQGRKYCDGAENLAPRPVDILNNNALTSALFSHEPLKRHCTALHCTSIACMSQKFSIPFFWAGATKLCRHRPNTGR</sequence>
<dbReference type="Proteomes" id="UP000016932">
    <property type="component" value="Unassembled WGS sequence"/>
</dbReference>
<organism evidence="1 2">
    <name type="scientific">Pseudocercospora fijiensis (strain CIRAD86)</name>
    <name type="common">Black leaf streak disease fungus</name>
    <name type="synonym">Mycosphaerella fijiensis</name>
    <dbReference type="NCBI Taxonomy" id="383855"/>
    <lineage>
        <taxon>Eukaryota</taxon>
        <taxon>Fungi</taxon>
        <taxon>Dikarya</taxon>
        <taxon>Ascomycota</taxon>
        <taxon>Pezizomycotina</taxon>
        <taxon>Dothideomycetes</taxon>
        <taxon>Dothideomycetidae</taxon>
        <taxon>Mycosphaerellales</taxon>
        <taxon>Mycosphaerellaceae</taxon>
        <taxon>Pseudocercospora</taxon>
    </lineage>
</organism>
<keyword evidence="2" id="KW-1185">Reference proteome</keyword>
<dbReference type="HOGENOM" id="CLU_2224363_0_0_1"/>
<protein>
    <submittedName>
        <fullName evidence="1">Uncharacterized protein</fullName>
    </submittedName>
</protein>